<sequence length="189" mass="22089">MNTVKFFNRAVLRPTYKLHVATQRQVNTDAIIDPPDRADIMIPKPKERKNETVEQRKARLIYQSRKRGMLENDLLLGTFVAKYLKTFNDSQLEEYDKLINGPSNDWDIYNWATEIKPTPVEYEHGVMKLLKEHCKNLNKESSLVSMEVKNKQYQFRNGMYAQERQDFDATSIFCPSIGHPKNLTSSRTS</sequence>
<dbReference type="InterPro" id="IPR028882">
    <property type="entry name" value="SDHAF2"/>
</dbReference>
<comment type="function">
    <text evidence="4">Plays an essential role in the assembly of succinate dehydrogenase (SDH), an enzyme complex (also referred to as respiratory complex II) that is a component of both the tricarboxylic acid (TCA) cycle and the mitochondrial electron transport chain, and which couples the oxidation of succinate to fumarate with the reduction of ubiquinone (coenzyme Q) to ubiquinol. Required for flavinylation (covalent attachment of FAD) of the flavoprotein subunit of the SDH catalytic dimer.</text>
</comment>
<dbReference type="HAMAP" id="MF_03057">
    <property type="entry name" value="SDHAF2"/>
    <property type="match status" value="1"/>
</dbReference>
<keyword evidence="2 4" id="KW-0496">Mitochondrion</keyword>
<reference evidence="5" key="2">
    <citation type="submission" date="2021-08" db="EMBL/GenBank/DDBJ databases">
        <authorList>
            <person name="Eriksson T."/>
        </authorList>
    </citation>
    <scope>NUCLEOTIDE SEQUENCE</scope>
    <source>
        <strain evidence="5">Stoneville</strain>
        <tissue evidence="5">Whole head</tissue>
    </source>
</reference>
<evidence type="ECO:0000256" key="4">
    <source>
        <dbReference type="HAMAP-Rule" id="MF_03057"/>
    </source>
</evidence>
<dbReference type="EMBL" id="JABDTM020025645">
    <property type="protein sequence ID" value="KAH0813006.1"/>
    <property type="molecule type" value="Genomic_DNA"/>
</dbReference>
<protein>
    <recommendedName>
        <fullName evidence="4">Succinate dehydrogenase assembly factor 2, mitochondrial</fullName>
        <shortName evidence="4">SDH assembly factor 2</shortName>
        <shortName evidence="4">SDHAF2</shortName>
    </recommendedName>
</protein>
<dbReference type="AlphaFoldDB" id="A0A8J6LH27"/>
<comment type="subcellular location">
    <subcellularLocation>
        <location evidence="1 4">Mitochondrion matrix</location>
    </subcellularLocation>
</comment>
<name>A0A8J6LH27_TENMO</name>
<dbReference type="FunFam" id="1.10.150.250:FF:000002">
    <property type="entry name" value="Succinate dehydrogenase assembly factor 2, mitochondrial"/>
    <property type="match status" value="1"/>
</dbReference>
<evidence type="ECO:0000256" key="1">
    <source>
        <dbReference type="ARBA" id="ARBA00004305"/>
    </source>
</evidence>
<proteinExistence type="inferred from homology"/>
<dbReference type="Gene3D" id="1.10.150.250">
    <property type="entry name" value="Flavinator of succinate dehydrogenase"/>
    <property type="match status" value="1"/>
</dbReference>
<accession>A0A8J6LH27</accession>
<reference evidence="5" key="1">
    <citation type="journal article" date="2020" name="J Insects Food Feed">
        <title>The yellow mealworm (Tenebrio molitor) genome: a resource for the emerging insects as food and feed industry.</title>
        <authorList>
            <person name="Eriksson T."/>
            <person name="Andere A."/>
            <person name="Kelstrup H."/>
            <person name="Emery V."/>
            <person name="Picard C."/>
        </authorList>
    </citation>
    <scope>NUCLEOTIDE SEQUENCE</scope>
    <source>
        <strain evidence="5">Stoneville</strain>
        <tissue evidence="5">Whole head</tissue>
    </source>
</reference>
<dbReference type="GO" id="GO:0006099">
    <property type="term" value="P:tricarboxylic acid cycle"/>
    <property type="evidence" value="ECO:0007669"/>
    <property type="project" value="TreeGrafter"/>
</dbReference>
<comment type="subunit">
    <text evidence="4">Interacts with the flavoprotein subunit within the SDH catalytic dimer.</text>
</comment>
<dbReference type="SUPFAM" id="SSF109910">
    <property type="entry name" value="YgfY-like"/>
    <property type="match status" value="1"/>
</dbReference>
<dbReference type="Proteomes" id="UP000719412">
    <property type="component" value="Unassembled WGS sequence"/>
</dbReference>
<dbReference type="PANTHER" id="PTHR12469">
    <property type="entry name" value="PROTEIN EMI5 HOMOLOG, MITOCHONDRIAL"/>
    <property type="match status" value="1"/>
</dbReference>
<dbReference type="Pfam" id="PF03937">
    <property type="entry name" value="Sdh5"/>
    <property type="match status" value="1"/>
</dbReference>
<evidence type="ECO:0000256" key="2">
    <source>
        <dbReference type="ARBA" id="ARBA00023128"/>
    </source>
</evidence>
<evidence type="ECO:0000256" key="3">
    <source>
        <dbReference type="ARBA" id="ARBA00023186"/>
    </source>
</evidence>
<dbReference type="InterPro" id="IPR036714">
    <property type="entry name" value="SDH_sf"/>
</dbReference>
<dbReference type="InterPro" id="IPR005631">
    <property type="entry name" value="SDH"/>
</dbReference>
<evidence type="ECO:0000313" key="5">
    <source>
        <dbReference type="EMBL" id="KAH0813006.1"/>
    </source>
</evidence>
<dbReference type="GO" id="GO:0005759">
    <property type="term" value="C:mitochondrial matrix"/>
    <property type="evidence" value="ECO:0007669"/>
    <property type="project" value="UniProtKB-SubCell"/>
</dbReference>
<comment type="caution">
    <text evidence="5">The sequence shown here is derived from an EMBL/GenBank/DDBJ whole genome shotgun (WGS) entry which is preliminary data.</text>
</comment>
<organism evidence="5 6">
    <name type="scientific">Tenebrio molitor</name>
    <name type="common">Yellow mealworm beetle</name>
    <dbReference type="NCBI Taxonomy" id="7067"/>
    <lineage>
        <taxon>Eukaryota</taxon>
        <taxon>Metazoa</taxon>
        <taxon>Ecdysozoa</taxon>
        <taxon>Arthropoda</taxon>
        <taxon>Hexapoda</taxon>
        <taxon>Insecta</taxon>
        <taxon>Pterygota</taxon>
        <taxon>Neoptera</taxon>
        <taxon>Endopterygota</taxon>
        <taxon>Coleoptera</taxon>
        <taxon>Polyphaga</taxon>
        <taxon>Cucujiformia</taxon>
        <taxon>Tenebrionidae</taxon>
        <taxon>Tenebrio</taxon>
    </lineage>
</organism>
<keyword evidence="6" id="KW-1185">Reference proteome</keyword>
<keyword evidence="3 4" id="KW-0143">Chaperone</keyword>
<dbReference type="GO" id="GO:0006121">
    <property type="term" value="P:mitochondrial electron transport, succinate to ubiquinone"/>
    <property type="evidence" value="ECO:0007669"/>
    <property type="project" value="UniProtKB-UniRule"/>
</dbReference>
<comment type="similarity">
    <text evidence="4">Belongs to the SDHAF2 family.</text>
</comment>
<dbReference type="GO" id="GO:0034553">
    <property type="term" value="P:mitochondrial respiratory chain complex II assembly"/>
    <property type="evidence" value="ECO:0007669"/>
    <property type="project" value="TreeGrafter"/>
</dbReference>
<dbReference type="PANTHER" id="PTHR12469:SF2">
    <property type="entry name" value="SUCCINATE DEHYDROGENASE ASSEMBLY FACTOR 2, MITOCHONDRIAL"/>
    <property type="match status" value="1"/>
</dbReference>
<evidence type="ECO:0000313" key="6">
    <source>
        <dbReference type="Proteomes" id="UP000719412"/>
    </source>
</evidence>
<gene>
    <name evidence="5" type="ORF">GEV33_009786</name>
</gene>